<evidence type="ECO:0000313" key="6">
    <source>
        <dbReference type="Proteomes" id="UP001460888"/>
    </source>
</evidence>
<dbReference type="Gene3D" id="3.60.21.70">
    <property type="entry name" value="PhoD-like phosphatase"/>
    <property type="match status" value="1"/>
</dbReference>
<dbReference type="Pfam" id="PF16655">
    <property type="entry name" value="PhoD_N"/>
    <property type="match status" value="1"/>
</dbReference>
<feature type="region of interest" description="Disordered" evidence="2">
    <location>
        <begin position="558"/>
        <end position="591"/>
    </location>
</feature>
<feature type="domain" description="Phospholipase D N-terminal" evidence="4">
    <location>
        <begin position="76"/>
        <end position="166"/>
    </location>
</feature>
<feature type="compositionally biased region" description="Polar residues" evidence="2">
    <location>
        <begin position="558"/>
        <end position="582"/>
    </location>
</feature>
<evidence type="ECO:0000259" key="3">
    <source>
        <dbReference type="Pfam" id="PF09423"/>
    </source>
</evidence>
<dbReference type="InterPro" id="IPR052900">
    <property type="entry name" value="Phospholipid_Metab_Enz"/>
</dbReference>
<protein>
    <submittedName>
        <fullName evidence="5">Alkaline phosphatase</fullName>
    </submittedName>
</protein>
<evidence type="ECO:0000313" key="5">
    <source>
        <dbReference type="EMBL" id="MES1929417.1"/>
    </source>
</evidence>
<dbReference type="InterPro" id="IPR019546">
    <property type="entry name" value="TAT_signal_bac_arc"/>
</dbReference>
<dbReference type="CDD" id="cd07389">
    <property type="entry name" value="MPP_PhoD"/>
    <property type="match status" value="1"/>
</dbReference>
<feature type="domain" description="PhoD-like phosphatase metallophosphatase" evidence="3">
    <location>
        <begin position="178"/>
        <end position="536"/>
    </location>
</feature>
<dbReference type="PANTHER" id="PTHR43606">
    <property type="entry name" value="PHOSPHATASE, PUTATIVE (AFU_ORTHOLOGUE AFUA_6G08710)-RELATED"/>
    <property type="match status" value="1"/>
</dbReference>
<dbReference type="PANTHER" id="PTHR43606:SF7">
    <property type="entry name" value="PHOSPHATASE, PUTATIVE (AFU_ORTHOLOGUE AFUA_6G08710)-RELATED"/>
    <property type="match status" value="1"/>
</dbReference>
<dbReference type="InterPro" id="IPR006311">
    <property type="entry name" value="TAT_signal"/>
</dbReference>
<sequence>MSSPRGPKDHSPSRRGFLRRVGAAGSTLAVTPWLGACSGDSDIAFGGEVDTGGGSAVETPAEPAPETTDVKVRFEHGVASGDPLPDAVVLWTRVTPAESTTLPVGGRYVVARDEALSDIASEGGFLTDAGRDYTVKIDRDGLESGRTYYYRFEANGARSPVGCTRTAPIGPVDHARIAFTSCSQYTDGYFNVYAAMAARADIDLVLHLGDYIYEYGSTGIDGRDHEPATEIVSLADYRLRHAQYKRDPDLQALHAAHPMVVVWDDHESTNDSWADGAENHQPDTEGAWAARKARSIQAYYEWLPIRAVEPDRPERIYRRFAWGDLVHLIMLDTRLVGRDQQASSPVDAATIGDERRTMLGFEQEAWLNGELARSTAQWKLLGQQVMFMPLRLGLPRLLDLNLLPALDEKLTLLTNGGVAINVDQWDGYPAARDRIIDQLRIQGLDDVVVLAGDIHTSWAQDVTEDPNNPAVYNPLTGEGSRAVEFVCPSVTSSGLPELQPARDSIRVLNPHMKYVDLENHGYVLLDITSERLQGEFWYVNTIAERDAGERFATSFVTQSRANRLSEQRTASTGEQATATQPPNIGPEPVAGDVRAAPNQAVADGAILAPSVG</sequence>
<accession>A0ABV2B0J6</accession>
<dbReference type="RefSeq" id="WP_353110905.1">
    <property type="nucleotide sequence ID" value="NZ_APND01000002.1"/>
</dbReference>
<dbReference type="InterPro" id="IPR032093">
    <property type="entry name" value="PhoD_N"/>
</dbReference>
<evidence type="ECO:0000256" key="2">
    <source>
        <dbReference type="SAM" id="MobiDB-lite"/>
    </source>
</evidence>
<dbReference type="InterPro" id="IPR018946">
    <property type="entry name" value="PhoD-like_MPP"/>
</dbReference>
<dbReference type="EMBL" id="APND01000002">
    <property type="protein sequence ID" value="MES1929417.1"/>
    <property type="molecule type" value="Genomic_DNA"/>
</dbReference>
<proteinExistence type="predicted"/>
<dbReference type="InterPro" id="IPR038607">
    <property type="entry name" value="PhoD-like_sf"/>
</dbReference>
<keyword evidence="1" id="KW-0732">Signal</keyword>
<dbReference type="SUPFAM" id="SSF56300">
    <property type="entry name" value="Metallo-dependent phosphatases"/>
    <property type="match status" value="1"/>
</dbReference>
<evidence type="ECO:0000259" key="4">
    <source>
        <dbReference type="Pfam" id="PF16655"/>
    </source>
</evidence>
<evidence type="ECO:0000256" key="1">
    <source>
        <dbReference type="ARBA" id="ARBA00022729"/>
    </source>
</evidence>
<reference evidence="5 6" key="1">
    <citation type="submission" date="2013-03" db="EMBL/GenBank/DDBJ databases">
        <title>Salinisphaera dokdonensis CL-ES53 Genome Sequencing.</title>
        <authorList>
            <person name="Li C."/>
            <person name="Lai Q."/>
            <person name="Shao Z."/>
        </authorList>
    </citation>
    <scope>NUCLEOTIDE SEQUENCE [LARGE SCALE GENOMIC DNA]</scope>
    <source>
        <strain evidence="5 6">CL-ES53</strain>
    </source>
</reference>
<dbReference type="Pfam" id="PF09423">
    <property type="entry name" value="PhoD"/>
    <property type="match status" value="1"/>
</dbReference>
<comment type="caution">
    <text evidence="5">The sequence shown here is derived from an EMBL/GenBank/DDBJ whole genome shotgun (WGS) entry which is preliminary data.</text>
</comment>
<feature type="region of interest" description="Disordered" evidence="2">
    <location>
        <begin position="45"/>
        <end position="66"/>
    </location>
</feature>
<organism evidence="5 6">
    <name type="scientific">Salinisphaera dokdonensis CL-ES53</name>
    <dbReference type="NCBI Taxonomy" id="1304272"/>
    <lineage>
        <taxon>Bacteria</taxon>
        <taxon>Pseudomonadati</taxon>
        <taxon>Pseudomonadota</taxon>
        <taxon>Gammaproteobacteria</taxon>
        <taxon>Salinisphaerales</taxon>
        <taxon>Salinisphaeraceae</taxon>
        <taxon>Salinisphaera</taxon>
    </lineage>
</organism>
<name>A0ABV2B0J6_9GAMM</name>
<dbReference type="PROSITE" id="PS51318">
    <property type="entry name" value="TAT"/>
    <property type="match status" value="1"/>
</dbReference>
<dbReference type="Gene3D" id="2.60.40.380">
    <property type="entry name" value="Purple acid phosphatase-like, N-terminal"/>
    <property type="match status" value="1"/>
</dbReference>
<dbReference type="NCBIfam" id="TIGR01409">
    <property type="entry name" value="TAT_signal_seq"/>
    <property type="match status" value="1"/>
</dbReference>
<gene>
    <name evidence="5" type="ORF">SADO_09172</name>
</gene>
<keyword evidence="6" id="KW-1185">Reference proteome</keyword>
<dbReference type="InterPro" id="IPR029052">
    <property type="entry name" value="Metallo-depent_PP-like"/>
</dbReference>
<dbReference type="Proteomes" id="UP001460888">
    <property type="component" value="Unassembled WGS sequence"/>
</dbReference>